<dbReference type="AlphaFoldDB" id="A0ABD3NS15"/>
<sequence length="310" mass="34456">MVSSLFRSSNLLLPSSSKRTSKAMADWLSRKRPATSAVATVNAAPNKSVSFSDLPLDWTKLTSCHIKKRKPNIDINKASLVGTKREELQRVKGKGIFFLHDANSDLRDIGESDINNSDGEGSEENLIWFQGRFFPSTLEASSPTSITSSFSTNFVSKSWGLLGVQKHVQDECLRCSEGGYRELDLTFIRHINTGIGARKKAIRWNATDLTWTGGDMMRLSSDYALRDSETGVKFEPTTMIDGDKALDIGRKYFSKLMNQLSSDKSSEEYELDTLVVIGSMEAVLPVDFVRRGAGCNLKNDEEDNDGLWSD</sequence>
<evidence type="ECO:0000313" key="2">
    <source>
        <dbReference type="Proteomes" id="UP001530400"/>
    </source>
</evidence>
<accession>A0ABD3NS15</accession>
<name>A0ABD3NS15_9STRA</name>
<gene>
    <name evidence="1" type="ORF">ACHAWO_008085</name>
</gene>
<dbReference type="EMBL" id="JALLPJ020001003">
    <property type="protein sequence ID" value="KAL3778133.1"/>
    <property type="molecule type" value="Genomic_DNA"/>
</dbReference>
<reference evidence="1 2" key="1">
    <citation type="submission" date="2024-10" db="EMBL/GenBank/DDBJ databases">
        <title>Updated reference genomes for cyclostephanoid diatoms.</title>
        <authorList>
            <person name="Roberts W.R."/>
            <person name="Alverson A.J."/>
        </authorList>
    </citation>
    <scope>NUCLEOTIDE SEQUENCE [LARGE SCALE GENOMIC DNA]</scope>
    <source>
        <strain evidence="1 2">AJA010-31</strain>
    </source>
</reference>
<evidence type="ECO:0000313" key="1">
    <source>
        <dbReference type="EMBL" id="KAL3778133.1"/>
    </source>
</evidence>
<keyword evidence="2" id="KW-1185">Reference proteome</keyword>
<protein>
    <submittedName>
        <fullName evidence="1">Uncharacterized protein</fullName>
    </submittedName>
</protein>
<organism evidence="1 2">
    <name type="scientific">Cyclotella atomus</name>
    <dbReference type="NCBI Taxonomy" id="382360"/>
    <lineage>
        <taxon>Eukaryota</taxon>
        <taxon>Sar</taxon>
        <taxon>Stramenopiles</taxon>
        <taxon>Ochrophyta</taxon>
        <taxon>Bacillariophyta</taxon>
        <taxon>Coscinodiscophyceae</taxon>
        <taxon>Thalassiosirophycidae</taxon>
        <taxon>Stephanodiscales</taxon>
        <taxon>Stephanodiscaceae</taxon>
        <taxon>Cyclotella</taxon>
    </lineage>
</organism>
<proteinExistence type="predicted"/>
<comment type="caution">
    <text evidence="1">The sequence shown here is derived from an EMBL/GenBank/DDBJ whole genome shotgun (WGS) entry which is preliminary data.</text>
</comment>
<dbReference type="Proteomes" id="UP001530400">
    <property type="component" value="Unassembled WGS sequence"/>
</dbReference>